<dbReference type="Proteomes" id="UP000184028">
    <property type="component" value="Unassembled WGS sequence"/>
</dbReference>
<gene>
    <name evidence="2" type="ORF">SAMN05444484_1231</name>
</gene>
<evidence type="ECO:0008006" key="4">
    <source>
        <dbReference type="Google" id="ProtNLM"/>
    </source>
</evidence>
<dbReference type="InterPro" id="IPR018391">
    <property type="entry name" value="PQQ_b-propeller_rpt"/>
</dbReference>
<keyword evidence="3" id="KW-1185">Reference proteome</keyword>
<dbReference type="STRING" id="946677.SAMN05444484_1231"/>
<organism evidence="2 3">
    <name type="scientific">Flavobacterium chilense</name>
    <dbReference type="NCBI Taxonomy" id="946677"/>
    <lineage>
        <taxon>Bacteria</taxon>
        <taxon>Pseudomonadati</taxon>
        <taxon>Bacteroidota</taxon>
        <taxon>Flavobacteriia</taxon>
        <taxon>Flavobacteriales</taxon>
        <taxon>Flavobacteriaceae</taxon>
        <taxon>Flavobacterium</taxon>
    </lineage>
</organism>
<sequence>TIDYTICEEGAASNCSTATATVVVGNVLVANDDKTYPNQTSGTTVTTVGNVTTNDTLNGQIVTSANTNVTPKTTGPLSIDANGELTLAANTPSGTYTIDYTICEEGAASNCSTATATVVVGNVLVANDDKTYPNQTSGTTVTTVGNVTTNDTLNGQIVTSANTNVTPKTTGPLSVDANGELTLAANTPSGTYTIDYTICEEGAASNCSTATATVVVGNVLVANDDKTYPNQTSGATTTTVGNVTTNDTLNGQIVTSANTNVTPKTTGPLSVDANGELTLAPNTPSGTYTIDYTICEEGAASNCSTATATVVVGNILVANDDKTYPNQTSGTATTTVGNVTTNDTLNGQIVTSANTNITPKTTGPLSVDANGELTLAPNTPSGTYTIDYTICEEGAASNCLTATATVVVGNTLVANDDKTYPNQTSGTTTTTVGNVTTNDTLNGQIVTSANTNVTPKTTGPLSVDANGELTLAPNTPSGTYTIDYTICEEGAASNCSTATATVVVGNILVANDDKTYPNQTSGTATTTVGNVTTNDTLNGQIVTSANTNITPKTTGPLSVDADGELTLAPNTPSGTYTIDYTICEEGAASNCSTATATVVVGNTLVANDDKTYPNQTSGTTVTTVGNVTTNDTLNGQIVTSANTNVTPKTTGPLSVDANGELTLAANTPSGTYTIDYTICEEGAASNCSTATATVVV</sequence>
<feature type="non-terminal residue" evidence="2">
    <location>
        <position position="1"/>
    </location>
</feature>
<name>A0A1M7N5I1_9FLAO</name>
<dbReference type="EMBL" id="FRBT01000023">
    <property type="protein sequence ID" value="SHM98852.1"/>
    <property type="molecule type" value="Genomic_DNA"/>
</dbReference>
<dbReference type="AlphaFoldDB" id="A0A1M7N5I1"/>
<proteinExistence type="predicted"/>
<dbReference type="SMART" id="SM00564">
    <property type="entry name" value="PQQ"/>
    <property type="match status" value="7"/>
</dbReference>
<accession>A0A1M7N5I1</accession>
<protein>
    <recommendedName>
        <fullName evidence="4">Gliding motility-associated C-terminal domain-containing protein</fullName>
    </recommendedName>
</protein>
<evidence type="ECO:0000313" key="2">
    <source>
        <dbReference type="EMBL" id="SHM98852.1"/>
    </source>
</evidence>
<feature type="region of interest" description="Disordered" evidence="1">
    <location>
        <begin position="258"/>
        <end position="277"/>
    </location>
</feature>
<evidence type="ECO:0000256" key="1">
    <source>
        <dbReference type="SAM" id="MobiDB-lite"/>
    </source>
</evidence>
<feature type="non-terminal residue" evidence="2">
    <location>
        <position position="696"/>
    </location>
</feature>
<feature type="compositionally biased region" description="Polar residues" evidence="1">
    <location>
        <begin position="258"/>
        <end position="268"/>
    </location>
</feature>
<reference evidence="3" key="1">
    <citation type="submission" date="2016-11" db="EMBL/GenBank/DDBJ databases">
        <authorList>
            <person name="Varghese N."/>
            <person name="Submissions S."/>
        </authorList>
    </citation>
    <scope>NUCLEOTIDE SEQUENCE [LARGE SCALE GENOMIC DNA]</scope>
    <source>
        <strain evidence="3">DSM 24724</strain>
    </source>
</reference>
<evidence type="ECO:0000313" key="3">
    <source>
        <dbReference type="Proteomes" id="UP000184028"/>
    </source>
</evidence>